<dbReference type="GO" id="GO:0001678">
    <property type="term" value="P:intracellular glucose homeostasis"/>
    <property type="evidence" value="ECO:0007669"/>
    <property type="project" value="InterPro"/>
</dbReference>
<dbReference type="PANTHER" id="PTHR19443:SF85">
    <property type="entry name" value="HEXOKINASE-1"/>
    <property type="match status" value="1"/>
</dbReference>
<evidence type="ECO:0000256" key="3">
    <source>
        <dbReference type="ARBA" id="ARBA00009225"/>
    </source>
</evidence>
<dbReference type="GO" id="GO:0008865">
    <property type="term" value="F:fructokinase activity"/>
    <property type="evidence" value="ECO:0007669"/>
    <property type="project" value="TreeGrafter"/>
</dbReference>
<evidence type="ECO:0000256" key="7">
    <source>
        <dbReference type="ARBA" id="ARBA00022840"/>
    </source>
</evidence>
<organism evidence="12 13">
    <name type="scientific">Nepenthes gracilis</name>
    <name type="common">Slender pitcher plant</name>
    <dbReference type="NCBI Taxonomy" id="150966"/>
    <lineage>
        <taxon>Eukaryota</taxon>
        <taxon>Viridiplantae</taxon>
        <taxon>Streptophyta</taxon>
        <taxon>Embryophyta</taxon>
        <taxon>Tracheophyta</taxon>
        <taxon>Spermatophyta</taxon>
        <taxon>Magnoliopsida</taxon>
        <taxon>eudicotyledons</taxon>
        <taxon>Gunneridae</taxon>
        <taxon>Pentapetalae</taxon>
        <taxon>Caryophyllales</taxon>
        <taxon>Nepenthaceae</taxon>
        <taxon>Nepenthes</taxon>
    </lineage>
</organism>
<dbReference type="FunFam" id="3.30.420.40:FF:000034">
    <property type="entry name" value="Phosphotransferase"/>
    <property type="match status" value="1"/>
</dbReference>
<evidence type="ECO:0000256" key="8">
    <source>
        <dbReference type="ARBA" id="ARBA00023152"/>
    </source>
</evidence>
<dbReference type="GO" id="GO:0005829">
    <property type="term" value="C:cytosol"/>
    <property type="evidence" value="ECO:0007669"/>
    <property type="project" value="TreeGrafter"/>
</dbReference>
<protein>
    <recommendedName>
        <fullName evidence="9">Phosphotransferase</fullName>
        <ecNumber evidence="9">2.7.1.-</ecNumber>
    </recommendedName>
</protein>
<evidence type="ECO:0000256" key="1">
    <source>
        <dbReference type="ARBA" id="ARBA00004888"/>
    </source>
</evidence>
<keyword evidence="8 9" id="KW-0324">Glycolysis</keyword>
<reference evidence="12" key="1">
    <citation type="submission" date="2023-05" db="EMBL/GenBank/DDBJ databases">
        <title>Nepenthes gracilis genome sequencing.</title>
        <authorList>
            <person name="Fukushima K."/>
        </authorList>
    </citation>
    <scope>NUCLEOTIDE SEQUENCE</scope>
    <source>
        <strain evidence="12">SING2019-196</strain>
    </source>
</reference>
<evidence type="ECO:0000313" key="12">
    <source>
        <dbReference type="EMBL" id="GMH03720.1"/>
    </source>
</evidence>
<dbReference type="InterPro" id="IPR001312">
    <property type="entry name" value="Hexokinase"/>
</dbReference>
<dbReference type="InterPro" id="IPR022673">
    <property type="entry name" value="Hexokinase_C"/>
</dbReference>
<dbReference type="AlphaFoldDB" id="A0AAD3XGJ7"/>
<comment type="similarity">
    <text evidence="3 9">Belongs to the hexokinase family.</text>
</comment>
<dbReference type="GO" id="GO:0005536">
    <property type="term" value="F:D-glucose binding"/>
    <property type="evidence" value="ECO:0007669"/>
    <property type="project" value="InterPro"/>
</dbReference>
<dbReference type="EMBL" id="BSYO01000004">
    <property type="protein sequence ID" value="GMH03720.1"/>
    <property type="molecule type" value="Genomic_DNA"/>
</dbReference>
<dbReference type="GO" id="GO:0004340">
    <property type="term" value="F:glucokinase activity"/>
    <property type="evidence" value="ECO:0007669"/>
    <property type="project" value="TreeGrafter"/>
</dbReference>
<name>A0AAD3XGJ7_NEPGR</name>
<evidence type="ECO:0000256" key="2">
    <source>
        <dbReference type="ARBA" id="ARBA00005028"/>
    </source>
</evidence>
<dbReference type="Gene3D" id="3.40.367.20">
    <property type="match status" value="1"/>
</dbReference>
<gene>
    <name evidence="12" type="ORF">Nepgr_005559</name>
</gene>
<dbReference type="GO" id="GO:0005524">
    <property type="term" value="F:ATP binding"/>
    <property type="evidence" value="ECO:0007669"/>
    <property type="project" value="UniProtKB-UniRule"/>
</dbReference>
<dbReference type="Pfam" id="PF03727">
    <property type="entry name" value="Hexokinase_2"/>
    <property type="match status" value="1"/>
</dbReference>
<evidence type="ECO:0000313" key="13">
    <source>
        <dbReference type="Proteomes" id="UP001279734"/>
    </source>
</evidence>
<evidence type="ECO:0000259" key="10">
    <source>
        <dbReference type="Pfam" id="PF00349"/>
    </source>
</evidence>
<dbReference type="GO" id="GO:0006096">
    <property type="term" value="P:glycolytic process"/>
    <property type="evidence" value="ECO:0007669"/>
    <property type="project" value="UniProtKB-KW"/>
</dbReference>
<accession>A0AAD3XGJ7</accession>
<evidence type="ECO:0000256" key="4">
    <source>
        <dbReference type="ARBA" id="ARBA00022679"/>
    </source>
</evidence>
<evidence type="ECO:0000259" key="11">
    <source>
        <dbReference type="Pfam" id="PF03727"/>
    </source>
</evidence>
<dbReference type="PRINTS" id="PR00475">
    <property type="entry name" value="HEXOKINASE"/>
</dbReference>
<proteinExistence type="inferred from homology"/>
<dbReference type="Proteomes" id="UP001279734">
    <property type="component" value="Unassembled WGS sequence"/>
</dbReference>
<sequence>MIEQHRLRTKFEGKVASRRRDAMEILKGFEERCRTPADKLKKVAEDLVAMMHRGLEDEDSSCVKMLVSYVNCLPTGDEVGLFYALDLGGTNFRVMQVLLQGRNSGIKQKQRSYKVPSELKVGKLHELFDYMAERVAAFIREEEEGSDFHFLPGQKRELGFTFSFPVHNKEINSGTLVRWTKSYDMEDAMCKDVVEELKKALEKQGLEINVTALVNDTVGTVAEGRYYDKDCVAGVILGTGTNAAYVEHVKQIQKLRGSLQNSEHVVINMEWGNFQSLNLPFTEYDLKLDCQSLHPHEQILEKMISGEYLGEIVRRVLLKMAEEDSFFGEIVPPKLKQPYILGTDVLSAMHDDPSSDHNMVDQKLSDVLEIHDLPLEKRIIIVKLCDIVTKRGARLSAAAMLGILKKLGRDRRGTDGKVERTVIAIDGSLYGKYELFRKYLKDALGELLDNEVFQMVSLQQATDGSGIGAAIVAATHSINSLRS</sequence>
<keyword evidence="5 9" id="KW-0547">Nucleotide-binding</keyword>
<dbReference type="Pfam" id="PF00349">
    <property type="entry name" value="Hexokinase_1"/>
    <property type="match status" value="1"/>
</dbReference>
<keyword evidence="13" id="KW-1185">Reference proteome</keyword>
<keyword evidence="6 9" id="KW-0418">Kinase</keyword>
<evidence type="ECO:0000256" key="9">
    <source>
        <dbReference type="RuleBase" id="RU362007"/>
    </source>
</evidence>
<dbReference type="Gene3D" id="3.30.420.40">
    <property type="match status" value="1"/>
</dbReference>
<keyword evidence="4 9" id="KW-0808">Transferase</keyword>
<dbReference type="SUPFAM" id="SSF53067">
    <property type="entry name" value="Actin-like ATPase domain"/>
    <property type="match status" value="2"/>
</dbReference>
<dbReference type="InterPro" id="IPR022672">
    <property type="entry name" value="Hexokinase_N"/>
</dbReference>
<feature type="domain" description="Hexokinase C-terminal" evidence="11">
    <location>
        <begin position="233"/>
        <end position="474"/>
    </location>
</feature>
<dbReference type="InterPro" id="IPR043129">
    <property type="entry name" value="ATPase_NBD"/>
</dbReference>
<dbReference type="GO" id="GO:0006006">
    <property type="term" value="P:glucose metabolic process"/>
    <property type="evidence" value="ECO:0007669"/>
    <property type="project" value="TreeGrafter"/>
</dbReference>
<evidence type="ECO:0000256" key="5">
    <source>
        <dbReference type="ARBA" id="ARBA00022741"/>
    </source>
</evidence>
<keyword evidence="7 9" id="KW-0067">ATP-binding</keyword>
<comment type="caution">
    <text evidence="12">The sequence shown here is derived from an EMBL/GenBank/DDBJ whole genome shotgun (WGS) entry which is preliminary data.</text>
</comment>
<comment type="pathway">
    <text evidence="2">Carbohydrate metabolism; hexose metabolism.</text>
</comment>
<dbReference type="GO" id="GO:0005739">
    <property type="term" value="C:mitochondrion"/>
    <property type="evidence" value="ECO:0007669"/>
    <property type="project" value="TreeGrafter"/>
</dbReference>
<comment type="pathway">
    <text evidence="1">Carbohydrate degradation; glycolysis; D-glyceraldehyde 3-phosphate and glycerone phosphate from D-glucose: step 1/4.</text>
</comment>
<dbReference type="PANTHER" id="PTHR19443">
    <property type="entry name" value="HEXOKINASE"/>
    <property type="match status" value="1"/>
</dbReference>
<evidence type="ECO:0000256" key="6">
    <source>
        <dbReference type="ARBA" id="ARBA00022777"/>
    </source>
</evidence>
<feature type="domain" description="Hexokinase N-terminal" evidence="10">
    <location>
        <begin position="26"/>
        <end position="226"/>
    </location>
</feature>
<dbReference type="EC" id="2.7.1.-" evidence="9"/>
<dbReference type="PROSITE" id="PS51748">
    <property type="entry name" value="HEXOKINASE_2"/>
    <property type="match status" value="1"/>
</dbReference>